<dbReference type="EMBL" id="JAVHJO010000002">
    <property type="protein sequence ID" value="KAK6543128.1"/>
    <property type="molecule type" value="Genomic_DNA"/>
</dbReference>
<name>A0AAV9XLZ2_9PEZI</name>
<feature type="compositionally biased region" description="Polar residues" evidence="1">
    <location>
        <begin position="1159"/>
        <end position="1170"/>
    </location>
</feature>
<feature type="compositionally biased region" description="Polar residues" evidence="1">
    <location>
        <begin position="991"/>
        <end position="1016"/>
    </location>
</feature>
<feature type="compositionally biased region" description="Pro residues" evidence="1">
    <location>
        <begin position="613"/>
        <end position="622"/>
    </location>
</feature>
<gene>
    <name evidence="2" type="ORF">TWF694_007048</name>
</gene>
<feature type="compositionally biased region" description="Low complexity" evidence="1">
    <location>
        <begin position="492"/>
        <end position="503"/>
    </location>
</feature>
<feature type="region of interest" description="Disordered" evidence="1">
    <location>
        <begin position="492"/>
        <end position="530"/>
    </location>
</feature>
<evidence type="ECO:0008006" key="4">
    <source>
        <dbReference type="Google" id="ProtNLM"/>
    </source>
</evidence>
<feature type="compositionally biased region" description="Pro residues" evidence="1">
    <location>
        <begin position="817"/>
        <end position="840"/>
    </location>
</feature>
<feature type="compositionally biased region" description="Polar residues" evidence="1">
    <location>
        <begin position="1030"/>
        <end position="1049"/>
    </location>
</feature>
<accession>A0AAV9XLZ2</accession>
<protein>
    <recommendedName>
        <fullName evidence="4">UBA domain-containing protein</fullName>
    </recommendedName>
</protein>
<keyword evidence="3" id="KW-1185">Reference proteome</keyword>
<feature type="region of interest" description="Disordered" evidence="1">
    <location>
        <begin position="871"/>
        <end position="957"/>
    </location>
</feature>
<comment type="caution">
    <text evidence="2">The sequence shown here is derived from an EMBL/GenBank/DDBJ whole genome shotgun (WGS) entry which is preliminary data.</text>
</comment>
<feature type="compositionally biased region" description="Polar residues" evidence="1">
    <location>
        <begin position="189"/>
        <end position="203"/>
    </location>
</feature>
<sequence>MPSRPSSPISRPRSPPRPRSPTTSTFQIRGLPSTNPSHEAGSVSVSSSEYDNLIAQHPEAVLCYIDEDDEEVIRVGSGAELRERWLEVMAFPPPPPPIVFNVEGGATGLQYWQQIYQQSLPSQPKPQETKLREEQEEEEEKAPSLPPRPAAVVEESEEEDSLYAPPPPPKILIQDIPKQEIAKEEIAESSRSTESIHPGSTSPIRIPIEFAGEPFVASFEAEINRIYDEVVSQAGGSPRCLSPRAMSPPPPLSLNTHLNEVAAGQSSSQPNPTPEDFPRSPVELISDVFSSVIQSIQRVAQEATTQAARAFPPSPTGENRSSPAETLDAFNIAVQQLLKNFTDQLHTLATEAVSSASNPRANPQHPAAVLRTFAESVGHAAVQNAGRVKDELHNVGSNTSVEARRAAEEIKKAAEEVKKAAQMVGREVGRRGSAVGQVAGGATREVGKVFSNGAGIVTGFAGGLVRNLSGQSNTPTQEPAQEPIQVPVQEPVQEPVPEPSQETPRPEDAPEVVVEPRTSLPEHVPESEEINTAPPIPGSFPLLPPIIPLGCQLPVLPMQTDQAPPATPNPVCSLPTVSPPTSFPPPPPPHHGKHMPPHHGLPPMPFHHHPGFLPRPPPPPPHYYHHHPPPPPLPIPYHPVDLHFHHPPAHPPSHSPVWQPPVPGRSGGAWSGFGRRSSFQNSGNEMEQIHNFGLRDAFAGIEANNVESSETSSSSDSERDYKVRKGPFRQRGSYRGGDRPRRRRRSQENGHVSDSSFSGDRSWRKLHRKTPPKAFDSPFENPWCSAYKPPSQGDAFNVPKDFKPVPPPKPFHGFPHQFPPPPPQFFPPLPSFPVGPPSPVPELDNSLPPIASVVPGFDRSCSPMLNRRHSSYIPLNTTSGMSDSESEDDWKDTKEKMDGAPEASEQETGNLVDLESSVSSLASKPRGGGPMRNQGTLCEYPPLRRSNTTDSFGKSQPWLHPWQQHLVIDTVDAERSEAMKRFPSLSELQREWTTPSSPASSNTHQPQLPSMATSSPFDDLSSLAAALPPSHQTLNVGPSNPFTNASSAAPTAPLPGAWPFPPAPLVDTSDVTATTTTTARGHPRPNSRNPFLSHPVDTNFTPSTNYNFPPLPGNLHRATSMSATSTRSRQSSTSTVRFAEPLMPRRAQTVLVSSTRNTNRINNGRLSSPFSAMPGHFPEEPSLPATASQSQTSQSAIDEAMAREIERMRLIEEVEESVRRSSEEFEQQQRINAAAAEAASRANSRVTGNNTRTVTWDDDPLEKCVQSLIEMGYTEMGTDRLRVFAELSGGRVEEAVEMVEEERGIWQTFTK</sequence>
<evidence type="ECO:0000313" key="3">
    <source>
        <dbReference type="Proteomes" id="UP001365542"/>
    </source>
</evidence>
<feature type="region of interest" description="Disordered" evidence="1">
    <location>
        <begin position="1074"/>
        <end position="1093"/>
    </location>
</feature>
<feature type="region of interest" description="Disordered" evidence="1">
    <location>
        <begin position="184"/>
        <end position="205"/>
    </location>
</feature>
<feature type="region of interest" description="Disordered" evidence="1">
    <location>
        <begin position="576"/>
        <end position="625"/>
    </location>
</feature>
<feature type="region of interest" description="Disordered" evidence="1">
    <location>
        <begin position="982"/>
        <end position="1017"/>
    </location>
</feature>
<proteinExistence type="predicted"/>
<feature type="compositionally biased region" description="Polar residues" evidence="1">
    <location>
        <begin position="873"/>
        <end position="883"/>
    </location>
</feature>
<feature type="compositionally biased region" description="Pro residues" evidence="1">
    <location>
        <begin position="577"/>
        <end position="589"/>
    </location>
</feature>
<feature type="compositionally biased region" description="Polar residues" evidence="1">
    <location>
        <begin position="749"/>
        <end position="759"/>
    </location>
</feature>
<organism evidence="2 3">
    <name type="scientific">Orbilia ellipsospora</name>
    <dbReference type="NCBI Taxonomy" id="2528407"/>
    <lineage>
        <taxon>Eukaryota</taxon>
        <taxon>Fungi</taxon>
        <taxon>Dikarya</taxon>
        <taxon>Ascomycota</taxon>
        <taxon>Pezizomycotina</taxon>
        <taxon>Orbiliomycetes</taxon>
        <taxon>Orbiliales</taxon>
        <taxon>Orbiliaceae</taxon>
        <taxon>Orbilia</taxon>
    </lineage>
</organism>
<evidence type="ECO:0000313" key="2">
    <source>
        <dbReference type="EMBL" id="KAK6543128.1"/>
    </source>
</evidence>
<feature type="region of interest" description="Disordered" evidence="1">
    <location>
        <begin position="645"/>
        <end position="683"/>
    </location>
</feature>
<dbReference type="Proteomes" id="UP001365542">
    <property type="component" value="Unassembled WGS sequence"/>
</dbReference>
<feature type="compositionally biased region" description="Polar residues" evidence="1">
    <location>
        <begin position="945"/>
        <end position="954"/>
    </location>
</feature>
<feature type="region of interest" description="Disordered" evidence="1">
    <location>
        <begin position="1"/>
        <end position="44"/>
    </location>
</feature>
<reference evidence="2 3" key="1">
    <citation type="submission" date="2019-10" db="EMBL/GenBank/DDBJ databases">
        <authorList>
            <person name="Palmer J.M."/>
        </authorList>
    </citation>
    <scope>NUCLEOTIDE SEQUENCE [LARGE SCALE GENOMIC DNA]</scope>
    <source>
        <strain evidence="2 3">TWF694</strain>
    </source>
</reference>
<evidence type="ECO:0000256" key="1">
    <source>
        <dbReference type="SAM" id="MobiDB-lite"/>
    </source>
</evidence>
<feature type="region of interest" description="Disordered" evidence="1">
    <location>
        <begin position="1030"/>
        <end position="1056"/>
    </location>
</feature>
<feature type="compositionally biased region" description="Low complexity" evidence="1">
    <location>
        <begin position="1"/>
        <end position="12"/>
    </location>
</feature>
<feature type="compositionally biased region" description="Pro residues" evidence="1">
    <location>
        <begin position="649"/>
        <end position="663"/>
    </location>
</feature>
<feature type="region of interest" description="Disordered" evidence="1">
    <location>
        <begin position="119"/>
        <end position="172"/>
    </location>
</feature>
<feature type="region of interest" description="Disordered" evidence="1">
    <location>
        <begin position="705"/>
        <end position="846"/>
    </location>
</feature>
<feature type="region of interest" description="Disordered" evidence="1">
    <location>
        <begin position="1159"/>
        <end position="1190"/>
    </location>
</feature>
<feature type="region of interest" description="Disordered" evidence="1">
    <location>
        <begin position="234"/>
        <end position="256"/>
    </location>
</feature>